<protein>
    <submittedName>
        <fullName evidence="1">Uncharacterized protein</fullName>
    </submittedName>
</protein>
<dbReference type="HOGENOM" id="CLU_470060_0_0_1"/>
<dbReference type="STRING" id="946122.A0A0C2X0F3"/>
<dbReference type="EMBL" id="KN818268">
    <property type="protein sequence ID" value="KIL62601.1"/>
    <property type="molecule type" value="Genomic_DNA"/>
</dbReference>
<evidence type="ECO:0000313" key="1">
    <source>
        <dbReference type="EMBL" id="KIL62601.1"/>
    </source>
</evidence>
<accession>A0A0C2X0F3</accession>
<reference evidence="1 2" key="1">
    <citation type="submission" date="2014-04" db="EMBL/GenBank/DDBJ databases">
        <title>Evolutionary Origins and Diversification of the Mycorrhizal Mutualists.</title>
        <authorList>
            <consortium name="DOE Joint Genome Institute"/>
            <consortium name="Mycorrhizal Genomics Consortium"/>
            <person name="Kohler A."/>
            <person name="Kuo A."/>
            <person name="Nagy L.G."/>
            <person name="Floudas D."/>
            <person name="Copeland A."/>
            <person name="Barry K.W."/>
            <person name="Cichocki N."/>
            <person name="Veneault-Fourrey C."/>
            <person name="LaButti K."/>
            <person name="Lindquist E.A."/>
            <person name="Lipzen A."/>
            <person name="Lundell T."/>
            <person name="Morin E."/>
            <person name="Murat C."/>
            <person name="Riley R."/>
            <person name="Ohm R."/>
            <person name="Sun H."/>
            <person name="Tunlid A."/>
            <person name="Henrissat B."/>
            <person name="Grigoriev I.V."/>
            <person name="Hibbett D.S."/>
            <person name="Martin F."/>
        </authorList>
    </citation>
    <scope>NUCLEOTIDE SEQUENCE [LARGE SCALE GENOMIC DNA]</scope>
    <source>
        <strain evidence="1 2">Koide BX008</strain>
    </source>
</reference>
<dbReference type="Proteomes" id="UP000054549">
    <property type="component" value="Unassembled WGS sequence"/>
</dbReference>
<dbReference type="InParanoid" id="A0A0C2X0F3"/>
<keyword evidence="2" id="KW-1185">Reference proteome</keyword>
<dbReference type="AlphaFoldDB" id="A0A0C2X0F3"/>
<sequence>MINAYIRAGMPAQVIELIEVIISCSSASSSMMGVPQPASSTLTAVLARFFDSGDVEMGSVWCSKLMEQQHDPRNDLLAPSQLSEAVRHDAVARSVMVESLASHGIRMDRVITFAADMKRMQDFAFSNAEQKSKFLVDKVMHITGDVGKRSAIGPGGGTRDISRGFADPGTPRRVLGQALEATFRLLSSLAYPTLLEHQARASILADEYMPYVLHLYRPAPRAGAVPADMKPAEWTDLLNAAVEIDCHAPATTKIFARLVNTVEQITACEENYRRSSDGSFKLLHAPANRQGFRKSGVAQNALSIGRRYWSLAADVLHSYGLAWSSSSRREANRSKPLKSTGPAGSSFLLYRTLPLARVVSLIQYMEAAGLSLISVNSFNKGYIDRVLKVVFLEYDSKQTKATTVNLRLDFQVQITRLRASRIHSHLSVDGEWLITCFVTYCATDPYRPSPAQVLPPSCHHQNLPRLSCEIDEMLKSSRPRNRSLSILGIHLTSLINAYGCVVKDLAKVQSSFDYLSISPYAQAAYAVVYKAMIDARVGNKKADLIEGYMTKMKEQGARMIFLSRISDTHQLDQARETNII</sequence>
<organism evidence="1 2">
    <name type="scientific">Amanita muscaria (strain Koide BX008)</name>
    <dbReference type="NCBI Taxonomy" id="946122"/>
    <lineage>
        <taxon>Eukaryota</taxon>
        <taxon>Fungi</taxon>
        <taxon>Dikarya</taxon>
        <taxon>Basidiomycota</taxon>
        <taxon>Agaricomycotina</taxon>
        <taxon>Agaricomycetes</taxon>
        <taxon>Agaricomycetidae</taxon>
        <taxon>Agaricales</taxon>
        <taxon>Pluteineae</taxon>
        <taxon>Amanitaceae</taxon>
        <taxon>Amanita</taxon>
    </lineage>
</organism>
<proteinExistence type="predicted"/>
<gene>
    <name evidence="1" type="ORF">M378DRAFT_12686</name>
</gene>
<dbReference type="OrthoDB" id="411857at2759"/>
<name>A0A0C2X0F3_AMAMK</name>
<evidence type="ECO:0000313" key="2">
    <source>
        <dbReference type="Proteomes" id="UP000054549"/>
    </source>
</evidence>